<gene>
    <name evidence="1" type="ORF">FHS42_007174</name>
</gene>
<sequence length="283" mass="30276">MTRNLWIGTPGSGLREITQAARSWDRTADLGMSEFRSLDGTVTLSRTRYTPRRAKLSWEWLTLEDARHLDGLARRITSYGPWSPDADSPGPIAFIDPAAGNLLGALQSTGRCGPRDAEQGWFTVSGTAAYERHHDSVGATASTAETVLGWRHGTWPGWPVKSGMNVSWLLPSYWEHLGTAVAQLDWKDASGEYLSSSTSAGPTVTGTAPGGAVFVTPAGKPGVAKTLVDFIGACLTIGEPARRDMPGDGCPAMAVTSYTDTPAPRLPYRNMSVDLVEVNGAVR</sequence>
<dbReference type="AlphaFoldDB" id="A0A7W9QGX5"/>
<comment type="caution">
    <text evidence="1">The sequence shown here is derived from an EMBL/GenBank/DDBJ whole genome shotgun (WGS) entry which is preliminary data.</text>
</comment>
<organism evidence="1 2">
    <name type="scientific">Streptomyces zagrosensis</name>
    <dbReference type="NCBI Taxonomy" id="1042984"/>
    <lineage>
        <taxon>Bacteria</taxon>
        <taxon>Bacillati</taxon>
        <taxon>Actinomycetota</taxon>
        <taxon>Actinomycetes</taxon>
        <taxon>Kitasatosporales</taxon>
        <taxon>Streptomycetaceae</taxon>
        <taxon>Streptomyces</taxon>
    </lineage>
</organism>
<dbReference type="RefSeq" id="WP_184579926.1">
    <property type="nucleotide sequence ID" value="NZ_JACHJL010000033.1"/>
</dbReference>
<protein>
    <submittedName>
        <fullName evidence="1">Uncharacterized protein</fullName>
    </submittedName>
</protein>
<dbReference type="Proteomes" id="UP000588098">
    <property type="component" value="Unassembled WGS sequence"/>
</dbReference>
<dbReference type="EMBL" id="JACHJL010000033">
    <property type="protein sequence ID" value="MBB5940076.1"/>
    <property type="molecule type" value="Genomic_DNA"/>
</dbReference>
<reference evidence="1 2" key="1">
    <citation type="submission" date="2020-08" db="EMBL/GenBank/DDBJ databases">
        <title>Genomic Encyclopedia of Type Strains, Phase III (KMG-III): the genomes of soil and plant-associated and newly described type strains.</title>
        <authorList>
            <person name="Whitman W."/>
        </authorList>
    </citation>
    <scope>NUCLEOTIDE SEQUENCE [LARGE SCALE GENOMIC DNA]</scope>
    <source>
        <strain evidence="1 2">CECT 8305</strain>
    </source>
</reference>
<accession>A0A7W9QGX5</accession>
<evidence type="ECO:0000313" key="2">
    <source>
        <dbReference type="Proteomes" id="UP000588098"/>
    </source>
</evidence>
<evidence type="ECO:0000313" key="1">
    <source>
        <dbReference type="EMBL" id="MBB5940076.1"/>
    </source>
</evidence>
<proteinExistence type="predicted"/>
<keyword evidence="2" id="KW-1185">Reference proteome</keyword>
<name>A0A7W9QGX5_9ACTN</name>